<evidence type="ECO:0000313" key="3">
    <source>
        <dbReference type="EMBL" id="NTY58399.1"/>
    </source>
</evidence>
<proteinExistence type="predicted"/>
<keyword evidence="2" id="KW-0812">Transmembrane</keyword>
<feature type="transmembrane region" description="Helical" evidence="2">
    <location>
        <begin position="21"/>
        <end position="48"/>
    </location>
</feature>
<protein>
    <submittedName>
        <fullName evidence="3">Uncharacterized protein</fullName>
    </submittedName>
</protein>
<accession>A0ABX2JNS1</accession>
<evidence type="ECO:0000256" key="1">
    <source>
        <dbReference type="SAM" id="MobiDB-lite"/>
    </source>
</evidence>
<sequence>MDTLPRLRHAEHRIVKIQRRVWLAHVLMWPTIIVGAGLSAGALVWFLGRRSAGGRHEMPDLPGAHETDAVGSTTG</sequence>
<evidence type="ECO:0000313" key="4">
    <source>
        <dbReference type="Proteomes" id="UP000708347"/>
    </source>
</evidence>
<dbReference type="Proteomes" id="UP000708347">
    <property type="component" value="Unassembled WGS sequence"/>
</dbReference>
<reference evidence="3 4" key="1">
    <citation type="submission" date="2019-05" db="EMBL/GenBank/DDBJ databases">
        <title>Mycolicibacterium sphagni ENV482 genome assembly.</title>
        <authorList>
            <person name="Chen W."/>
            <person name="Faulkner N.W."/>
            <person name="Hyman M.R."/>
        </authorList>
    </citation>
    <scope>NUCLEOTIDE SEQUENCE [LARGE SCALE GENOMIC DNA]</scope>
    <source>
        <strain evidence="3 4">ENV482</strain>
    </source>
</reference>
<keyword evidence="2" id="KW-0472">Membrane</keyword>
<feature type="region of interest" description="Disordered" evidence="1">
    <location>
        <begin position="54"/>
        <end position="75"/>
    </location>
</feature>
<comment type="caution">
    <text evidence="3">The sequence shown here is derived from an EMBL/GenBank/DDBJ whole genome shotgun (WGS) entry which is preliminary data.</text>
</comment>
<dbReference type="EMBL" id="VBSB01000002">
    <property type="protein sequence ID" value="NTY58399.1"/>
    <property type="molecule type" value="Genomic_DNA"/>
</dbReference>
<organism evidence="3 4">
    <name type="scientific">Mycolicibacterium sphagni</name>
    <dbReference type="NCBI Taxonomy" id="1786"/>
    <lineage>
        <taxon>Bacteria</taxon>
        <taxon>Bacillati</taxon>
        <taxon>Actinomycetota</taxon>
        <taxon>Actinomycetes</taxon>
        <taxon>Mycobacteriales</taxon>
        <taxon>Mycobacteriaceae</taxon>
        <taxon>Mycolicibacterium</taxon>
    </lineage>
</organism>
<keyword evidence="2" id="KW-1133">Transmembrane helix</keyword>
<gene>
    <name evidence="3" type="ORF">FEG63_02385</name>
</gene>
<feature type="compositionally biased region" description="Basic and acidic residues" evidence="1">
    <location>
        <begin position="54"/>
        <end position="68"/>
    </location>
</feature>
<keyword evidence="4" id="KW-1185">Reference proteome</keyword>
<evidence type="ECO:0000256" key="2">
    <source>
        <dbReference type="SAM" id="Phobius"/>
    </source>
</evidence>
<name>A0ABX2JNS1_9MYCO</name>